<dbReference type="AlphaFoldDB" id="A0AAN9MVJ9"/>
<protein>
    <submittedName>
        <fullName evidence="1">Uncharacterized protein</fullName>
    </submittedName>
</protein>
<evidence type="ECO:0000313" key="1">
    <source>
        <dbReference type="EMBL" id="KAK7361754.1"/>
    </source>
</evidence>
<dbReference type="Proteomes" id="UP001367508">
    <property type="component" value="Unassembled WGS sequence"/>
</dbReference>
<gene>
    <name evidence="1" type="ORF">VNO77_03836</name>
</gene>
<sequence>MAKEGVKWIRSITRGRHIQNIKETQDLLLSQPRERLSKGIRGNFFGDIQNGKGSTNYPPPITWYSTMVESHTSQAQKHAVVAFILCIPENIEGSLAHISQLLSEGNLVLQCLRHQRRRCRFAYTIAFMSIQSICESGIGTPLIVKTTARVSAG</sequence>
<dbReference type="EMBL" id="JAYMYQ010000001">
    <property type="protein sequence ID" value="KAK7361754.1"/>
    <property type="molecule type" value="Genomic_DNA"/>
</dbReference>
<reference evidence="1 2" key="1">
    <citation type="submission" date="2024-01" db="EMBL/GenBank/DDBJ databases">
        <title>The genomes of 5 underutilized Papilionoideae crops provide insights into root nodulation and disease resistanc.</title>
        <authorList>
            <person name="Jiang F."/>
        </authorList>
    </citation>
    <scope>NUCLEOTIDE SEQUENCE [LARGE SCALE GENOMIC DNA]</scope>
    <source>
        <strain evidence="1">LVBAO_FW01</strain>
        <tissue evidence="1">Leaves</tissue>
    </source>
</reference>
<organism evidence="1 2">
    <name type="scientific">Canavalia gladiata</name>
    <name type="common">Sword bean</name>
    <name type="synonym">Dolichos gladiatus</name>
    <dbReference type="NCBI Taxonomy" id="3824"/>
    <lineage>
        <taxon>Eukaryota</taxon>
        <taxon>Viridiplantae</taxon>
        <taxon>Streptophyta</taxon>
        <taxon>Embryophyta</taxon>
        <taxon>Tracheophyta</taxon>
        <taxon>Spermatophyta</taxon>
        <taxon>Magnoliopsida</taxon>
        <taxon>eudicotyledons</taxon>
        <taxon>Gunneridae</taxon>
        <taxon>Pentapetalae</taxon>
        <taxon>rosids</taxon>
        <taxon>fabids</taxon>
        <taxon>Fabales</taxon>
        <taxon>Fabaceae</taxon>
        <taxon>Papilionoideae</taxon>
        <taxon>50 kb inversion clade</taxon>
        <taxon>NPAAA clade</taxon>
        <taxon>indigoferoid/millettioid clade</taxon>
        <taxon>Phaseoleae</taxon>
        <taxon>Canavalia</taxon>
    </lineage>
</organism>
<comment type="caution">
    <text evidence="1">The sequence shown here is derived from an EMBL/GenBank/DDBJ whole genome shotgun (WGS) entry which is preliminary data.</text>
</comment>
<keyword evidence="2" id="KW-1185">Reference proteome</keyword>
<evidence type="ECO:0000313" key="2">
    <source>
        <dbReference type="Proteomes" id="UP001367508"/>
    </source>
</evidence>
<proteinExistence type="predicted"/>
<name>A0AAN9MVJ9_CANGL</name>
<accession>A0AAN9MVJ9</accession>